<dbReference type="CDD" id="cd09008">
    <property type="entry name" value="MTAN"/>
    <property type="match status" value="1"/>
</dbReference>
<dbReference type="PANTHER" id="PTHR46832">
    <property type="entry name" value="5'-METHYLTHIOADENOSINE/S-ADENOSYLHOMOCYSTEINE NUCLEOSIDASE"/>
    <property type="match status" value="1"/>
</dbReference>
<keyword evidence="9" id="KW-1185">Reference proteome</keyword>
<dbReference type="Proteomes" id="UP000243605">
    <property type="component" value="Unassembled WGS sequence"/>
</dbReference>
<dbReference type="GO" id="GO:0008782">
    <property type="term" value="F:adenosylhomocysteine nucleosidase activity"/>
    <property type="evidence" value="ECO:0007669"/>
    <property type="project" value="UniProtKB-EC"/>
</dbReference>
<dbReference type="PANTHER" id="PTHR46832:SF1">
    <property type="entry name" value="5'-METHYLTHIOADENOSINE_S-ADENOSYLHOMOCYSTEINE NUCLEOSIDASE"/>
    <property type="match status" value="1"/>
</dbReference>
<comment type="pathway">
    <text evidence="1">Amino-acid biosynthesis; L-methionine biosynthesis via salvage pathway; S-methyl-5-thio-alpha-D-ribose 1-phosphate from S-methyl-5'-thioadenosine (hydrolase route): step 1/2.</text>
</comment>
<dbReference type="GO" id="GO:0019509">
    <property type="term" value="P:L-methionine salvage from methylthioadenosine"/>
    <property type="evidence" value="ECO:0007669"/>
    <property type="project" value="UniProtKB-UniPathway"/>
</dbReference>
<name>A0A662Z199_9STAP</name>
<dbReference type="RefSeq" id="WP_091473585.1">
    <property type="nucleotide sequence ID" value="NZ_FOIT01000001.1"/>
</dbReference>
<evidence type="ECO:0000256" key="4">
    <source>
        <dbReference type="ARBA" id="ARBA00022801"/>
    </source>
</evidence>
<dbReference type="AlphaFoldDB" id="A0A662Z199"/>
<organism evidence="8 9">
    <name type="scientific">Aliicoccus persicus</name>
    <dbReference type="NCBI Taxonomy" id="930138"/>
    <lineage>
        <taxon>Bacteria</taxon>
        <taxon>Bacillati</taxon>
        <taxon>Bacillota</taxon>
        <taxon>Bacilli</taxon>
        <taxon>Bacillales</taxon>
        <taxon>Staphylococcaceae</taxon>
        <taxon>Aliicoccus</taxon>
    </lineage>
</organism>
<dbReference type="EC" id="3.2.2.9" evidence="2"/>
<sequence length="233" mass="25637">MTKKTIGIIGAMAPEVEILLGDMKVTRETKIAHASFYEGMLNNQSIVLVESGIGKVNASIITTLLIHHFNVDYVINTGVAGSLHAEVSVTDIVVSSHVIHHDVDAVNFNYQYGQVPGMPLSYKTDIELLDKVTQIIDNHVDVKMKKGLIVSGDSFIGDVEMKASIVEKFSDSLSVDMESAPIAQVCYQFDVPFIIIRSISDDANDRAEMKYDEFLEIACINSSNVVKLLLNQM</sequence>
<reference evidence="8 9" key="1">
    <citation type="submission" date="2016-10" db="EMBL/GenBank/DDBJ databases">
        <authorList>
            <person name="Varghese N."/>
            <person name="Submissions S."/>
        </authorList>
    </citation>
    <scope>NUCLEOTIDE SEQUENCE [LARGE SCALE GENOMIC DNA]</scope>
    <source>
        <strain evidence="8 9">IBRC-M10081</strain>
    </source>
</reference>
<dbReference type="GO" id="GO:0019284">
    <property type="term" value="P:L-methionine salvage from S-adenosylmethionine"/>
    <property type="evidence" value="ECO:0007669"/>
    <property type="project" value="TreeGrafter"/>
</dbReference>
<dbReference type="SUPFAM" id="SSF53167">
    <property type="entry name" value="Purine and uridine phosphorylases"/>
    <property type="match status" value="1"/>
</dbReference>
<keyword evidence="4" id="KW-0378">Hydrolase</keyword>
<evidence type="ECO:0000256" key="5">
    <source>
        <dbReference type="ARBA" id="ARBA00023167"/>
    </source>
</evidence>
<dbReference type="GO" id="GO:0009164">
    <property type="term" value="P:nucleoside catabolic process"/>
    <property type="evidence" value="ECO:0007669"/>
    <property type="project" value="InterPro"/>
</dbReference>
<dbReference type="InterPro" id="IPR035994">
    <property type="entry name" value="Nucleoside_phosphorylase_sf"/>
</dbReference>
<dbReference type="GO" id="GO:0008930">
    <property type="term" value="F:methylthioadenosine nucleosidase activity"/>
    <property type="evidence" value="ECO:0007669"/>
    <property type="project" value="InterPro"/>
</dbReference>
<proteinExistence type="predicted"/>
<evidence type="ECO:0000256" key="2">
    <source>
        <dbReference type="ARBA" id="ARBA00011974"/>
    </source>
</evidence>
<dbReference type="FunFam" id="3.40.50.1580:FF:000001">
    <property type="entry name" value="MTA/SAH nucleosidase family protein"/>
    <property type="match status" value="1"/>
</dbReference>
<evidence type="ECO:0000256" key="3">
    <source>
        <dbReference type="ARBA" id="ARBA00022605"/>
    </source>
</evidence>
<dbReference type="EMBL" id="FOIT01000001">
    <property type="protein sequence ID" value="SEV85465.1"/>
    <property type="molecule type" value="Genomic_DNA"/>
</dbReference>
<feature type="domain" description="Nucleoside phosphorylase" evidence="7">
    <location>
        <begin position="5"/>
        <end position="230"/>
    </location>
</feature>
<keyword evidence="3" id="KW-0028">Amino-acid biosynthesis</keyword>
<dbReference type="Gene3D" id="3.40.50.1580">
    <property type="entry name" value="Nucleoside phosphorylase domain"/>
    <property type="match status" value="1"/>
</dbReference>
<dbReference type="InterPro" id="IPR010049">
    <property type="entry name" value="MTA_SAH_Nsdase"/>
</dbReference>
<evidence type="ECO:0000256" key="1">
    <source>
        <dbReference type="ARBA" id="ARBA00004945"/>
    </source>
</evidence>
<accession>A0A662Z199</accession>
<evidence type="ECO:0000313" key="8">
    <source>
        <dbReference type="EMBL" id="SEV85465.1"/>
    </source>
</evidence>
<dbReference type="NCBIfam" id="NF004079">
    <property type="entry name" value="PRK05584.1"/>
    <property type="match status" value="1"/>
</dbReference>
<comment type="catalytic activity">
    <reaction evidence="6">
        <text>5'-deoxyadenosine + H2O = 5-deoxy-D-ribose + adenine</text>
        <dbReference type="Rhea" id="RHEA:29859"/>
        <dbReference type="ChEBI" id="CHEBI:15377"/>
        <dbReference type="ChEBI" id="CHEBI:16708"/>
        <dbReference type="ChEBI" id="CHEBI:17319"/>
        <dbReference type="ChEBI" id="CHEBI:149540"/>
        <dbReference type="EC" id="3.2.2.9"/>
    </reaction>
    <physiologicalReaction direction="left-to-right" evidence="6">
        <dbReference type="Rhea" id="RHEA:29860"/>
    </physiologicalReaction>
</comment>
<keyword evidence="5" id="KW-0486">Methionine biosynthesis</keyword>
<gene>
    <name evidence="8" type="ORF">SAMN05192557_0505</name>
</gene>
<dbReference type="InterPro" id="IPR000845">
    <property type="entry name" value="Nucleoside_phosphorylase_d"/>
</dbReference>
<protein>
    <recommendedName>
        <fullName evidence="2">adenosylhomocysteine nucleosidase</fullName>
        <ecNumber evidence="2">3.2.2.9</ecNumber>
    </recommendedName>
</protein>
<evidence type="ECO:0000256" key="6">
    <source>
        <dbReference type="ARBA" id="ARBA00050313"/>
    </source>
</evidence>
<dbReference type="UniPathway" id="UPA00904">
    <property type="reaction ID" value="UER00871"/>
</dbReference>
<dbReference type="GO" id="GO:0005829">
    <property type="term" value="C:cytosol"/>
    <property type="evidence" value="ECO:0007669"/>
    <property type="project" value="TreeGrafter"/>
</dbReference>
<dbReference type="Pfam" id="PF01048">
    <property type="entry name" value="PNP_UDP_1"/>
    <property type="match status" value="1"/>
</dbReference>
<dbReference type="NCBIfam" id="TIGR01704">
    <property type="entry name" value="MTA_SAH-Nsdase"/>
    <property type="match status" value="1"/>
</dbReference>
<evidence type="ECO:0000313" key="9">
    <source>
        <dbReference type="Proteomes" id="UP000243605"/>
    </source>
</evidence>
<evidence type="ECO:0000259" key="7">
    <source>
        <dbReference type="Pfam" id="PF01048"/>
    </source>
</evidence>